<accession>A0ABP0H3D9</accession>
<comment type="catalytic activity">
    <reaction evidence="24">
        <text>D-serine + O2 + H2O = 3-hydroxypyruvate + H2O2 + NH4(+)</text>
        <dbReference type="Rhea" id="RHEA:70951"/>
        <dbReference type="ChEBI" id="CHEBI:15377"/>
        <dbReference type="ChEBI" id="CHEBI:15379"/>
        <dbReference type="ChEBI" id="CHEBI:16240"/>
        <dbReference type="ChEBI" id="CHEBI:17180"/>
        <dbReference type="ChEBI" id="CHEBI:28938"/>
        <dbReference type="ChEBI" id="CHEBI:35247"/>
    </reaction>
    <physiologicalReaction direction="left-to-right" evidence="24">
        <dbReference type="Rhea" id="RHEA:70952"/>
    </physiologicalReaction>
</comment>
<evidence type="ECO:0000256" key="25">
    <source>
        <dbReference type="ARBA" id="ARBA00048711"/>
    </source>
</evidence>
<dbReference type="Gene3D" id="3.40.50.720">
    <property type="entry name" value="NAD(P)-binding Rossmann-like Domain"/>
    <property type="match status" value="1"/>
</dbReference>
<evidence type="ECO:0000256" key="7">
    <source>
        <dbReference type="ARBA" id="ARBA00022525"/>
    </source>
</evidence>
<keyword evidence="32" id="KW-1185">Reference proteome</keyword>
<evidence type="ECO:0000256" key="20">
    <source>
        <dbReference type="ARBA" id="ARBA00047579"/>
    </source>
</evidence>
<evidence type="ECO:0000256" key="19">
    <source>
        <dbReference type="ARBA" id="ARBA00044716"/>
    </source>
</evidence>
<dbReference type="EMBL" id="CAWYQH010000174">
    <property type="protein sequence ID" value="CAK8697938.1"/>
    <property type="molecule type" value="Genomic_DNA"/>
</dbReference>
<reference evidence="31 32" key="1">
    <citation type="submission" date="2024-02" db="EMBL/GenBank/DDBJ databases">
        <authorList>
            <person name="Daric V."/>
            <person name="Darras S."/>
        </authorList>
    </citation>
    <scope>NUCLEOTIDE SEQUENCE [LARGE SCALE GENOMIC DNA]</scope>
</reference>
<protein>
    <recommendedName>
        <fullName evidence="18">D-amino-acid oxidase</fullName>
        <ecNumber evidence="17">1.4.3.3</ecNumber>
    </recommendedName>
</protein>
<evidence type="ECO:0000256" key="8">
    <source>
        <dbReference type="ARBA" id="ARBA00022553"/>
    </source>
</evidence>
<keyword evidence="13" id="KW-0770">Synapse</keyword>
<keyword evidence="15" id="KW-0966">Cell projection</keyword>
<dbReference type="SUPFAM" id="SSF54373">
    <property type="entry name" value="FAD-linked reductases, C-terminal domain"/>
    <property type="match status" value="1"/>
</dbReference>
<evidence type="ECO:0000313" key="31">
    <source>
        <dbReference type="EMBL" id="CAK8697938.1"/>
    </source>
</evidence>
<evidence type="ECO:0000256" key="24">
    <source>
        <dbReference type="ARBA" id="ARBA00048643"/>
    </source>
</evidence>
<comment type="catalytic activity">
    <reaction evidence="23">
        <text>D-methionine + O2 + H2O = 4-methylsulfanyl-2-oxobutanoate + H2O2 + NH4(+)</text>
        <dbReference type="Rhea" id="RHEA:78207"/>
        <dbReference type="ChEBI" id="CHEBI:15377"/>
        <dbReference type="ChEBI" id="CHEBI:15379"/>
        <dbReference type="ChEBI" id="CHEBI:16240"/>
        <dbReference type="ChEBI" id="CHEBI:16723"/>
        <dbReference type="ChEBI" id="CHEBI:28938"/>
        <dbReference type="ChEBI" id="CHEBI:57932"/>
    </reaction>
    <physiologicalReaction direction="left-to-right" evidence="23">
        <dbReference type="Rhea" id="RHEA:78208"/>
    </physiologicalReaction>
</comment>
<evidence type="ECO:0000256" key="29">
    <source>
        <dbReference type="ARBA" id="ARBA00049287"/>
    </source>
</evidence>
<evidence type="ECO:0000256" key="12">
    <source>
        <dbReference type="ARBA" id="ARBA00023002"/>
    </source>
</evidence>
<name>A0ABP0H3D9_CLALP</name>
<evidence type="ECO:0000256" key="28">
    <source>
        <dbReference type="ARBA" id="ARBA00049182"/>
    </source>
</evidence>
<dbReference type="Gene3D" id="3.30.9.10">
    <property type="entry name" value="D-Amino Acid Oxidase, subunit A, domain 2"/>
    <property type="match status" value="1"/>
</dbReference>
<evidence type="ECO:0000256" key="10">
    <source>
        <dbReference type="ARBA" id="ARBA00022799"/>
    </source>
</evidence>
<keyword evidence="11" id="KW-0274">FAD</keyword>
<evidence type="ECO:0000256" key="26">
    <source>
        <dbReference type="ARBA" id="ARBA00048747"/>
    </source>
</evidence>
<evidence type="ECO:0000256" key="16">
    <source>
        <dbReference type="ARBA" id="ARBA00034101"/>
    </source>
</evidence>
<gene>
    <name evidence="31" type="ORF">CVLEPA_LOCUS31418</name>
</gene>
<keyword evidence="9" id="KW-0285">Flavoprotein</keyword>
<keyword evidence="12" id="KW-0560">Oxidoreductase</keyword>
<evidence type="ECO:0000313" key="32">
    <source>
        <dbReference type="Proteomes" id="UP001642483"/>
    </source>
</evidence>
<dbReference type="InterPro" id="IPR006076">
    <property type="entry name" value="FAD-dep_OxRdtase"/>
</dbReference>
<evidence type="ECO:0000256" key="13">
    <source>
        <dbReference type="ARBA" id="ARBA00023018"/>
    </source>
</evidence>
<evidence type="ECO:0000256" key="4">
    <source>
        <dbReference type="ARBA" id="ARBA00004613"/>
    </source>
</evidence>
<comment type="caution">
    <text evidence="31">The sequence shown here is derived from an EMBL/GenBank/DDBJ whole genome shotgun (WGS) entry which is preliminary data.</text>
</comment>
<comment type="subcellular location">
    <subcellularLocation>
        <location evidence="3">Cytoplasm</location>
        <location evidence="3">Cytosol</location>
    </subcellularLocation>
    <subcellularLocation>
        <location evidence="2">Peroxisome matrix</location>
    </subcellularLocation>
    <subcellularLocation>
        <location evidence="16">Presynaptic active zone</location>
    </subcellularLocation>
    <subcellularLocation>
        <location evidence="4">Secreted</location>
    </subcellularLocation>
</comment>
<evidence type="ECO:0000256" key="14">
    <source>
        <dbReference type="ARBA" id="ARBA00023140"/>
    </source>
</evidence>
<evidence type="ECO:0000259" key="30">
    <source>
        <dbReference type="Pfam" id="PF01266"/>
    </source>
</evidence>
<dbReference type="Pfam" id="PF01266">
    <property type="entry name" value="DAO"/>
    <property type="match status" value="1"/>
</dbReference>
<keyword evidence="10" id="KW-0702">S-nitrosylation</keyword>
<dbReference type="Proteomes" id="UP001642483">
    <property type="component" value="Unassembled WGS sequence"/>
</dbReference>
<keyword evidence="7" id="KW-0964">Secreted</keyword>
<dbReference type="PANTHER" id="PTHR11530">
    <property type="entry name" value="D-AMINO ACID OXIDASE"/>
    <property type="match status" value="1"/>
</dbReference>
<comment type="catalytic activity">
    <reaction evidence="20">
        <text>D-tryptophan + O2 + H2O = indole-3-pyruvate + H2O2 + NH4(+)</text>
        <dbReference type="Rhea" id="RHEA:78247"/>
        <dbReference type="ChEBI" id="CHEBI:15377"/>
        <dbReference type="ChEBI" id="CHEBI:15379"/>
        <dbReference type="ChEBI" id="CHEBI:16240"/>
        <dbReference type="ChEBI" id="CHEBI:17640"/>
        <dbReference type="ChEBI" id="CHEBI:28938"/>
        <dbReference type="ChEBI" id="CHEBI:57719"/>
    </reaction>
    <physiologicalReaction direction="left-to-right" evidence="20">
        <dbReference type="Rhea" id="RHEA:78248"/>
    </physiologicalReaction>
</comment>
<comment type="catalytic activity">
    <reaction evidence="25">
        <text>D-alanine + O2 + H2O = pyruvate + H2O2 + NH4(+)</text>
        <dbReference type="Rhea" id="RHEA:22688"/>
        <dbReference type="ChEBI" id="CHEBI:15361"/>
        <dbReference type="ChEBI" id="CHEBI:15377"/>
        <dbReference type="ChEBI" id="CHEBI:15379"/>
        <dbReference type="ChEBI" id="CHEBI:16240"/>
        <dbReference type="ChEBI" id="CHEBI:28938"/>
        <dbReference type="ChEBI" id="CHEBI:57416"/>
    </reaction>
    <physiologicalReaction direction="left-to-right" evidence="25">
        <dbReference type="Rhea" id="RHEA:22689"/>
    </physiologicalReaction>
</comment>
<evidence type="ECO:0000256" key="9">
    <source>
        <dbReference type="ARBA" id="ARBA00022630"/>
    </source>
</evidence>
<evidence type="ECO:0000256" key="15">
    <source>
        <dbReference type="ARBA" id="ARBA00023273"/>
    </source>
</evidence>
<keyword evidence="6" id="KW-0963">Cytoplasm</keyword>
<comment type="catalytic activity">
    <reaction evidence="22">
        <text>D-phenylalanine + O2 + H2O = 3-phenylpyruvate + H2O2 + NH4(+)</text>
        <dbReference type="Rhea" id="RHEA:70963"/>
        <dbReference type="ChEBI" id="CHEBI:15377"/>
        <dbReference type="ChEBI" id="CHEBI:15379"/>
        <dbReference type="ChEBI" id="CHEBI:16240"/>
        <dbReference type="ChEBI" id="CHEBI:18005"/>
        <dbReference type="ChEBI" id="CHEBI:28938"/>
        <dbReference type="ChEBI" id="CHEBI:57981"/>
    </reaction>
    <physiologicalReaction direction="left-to-right" evidence="22">
        <dbReference type="Rhea" id="RHEA:70964"/>
    </physiologicalReaction>
</comment>
<evidence type="ECO:0000256" key="11">
    <source>
        <dbReference type="ARBA" id="ARBA00022827"/>
    </source>
</evidence>
<dbReference type="InterPro" id="IPR006181">
    <property type="entry name" value="D-amino_acid_oxidase_CS"/>
</dbReference>
<organism evidence="31 32">
    <name type="scientific">Clavelina lepadiformis</name>
    <name type="common">Light-bulb sea squirt</name>
    <name type="synonym">Ascidia lepadiformis</name>
    <dbReference type="NCBI Taxonomy" id="159417"/>
    <lineage>
        <taxon>Eukaryota</taxon>
        <taxon>Metazoa</taxon>
        <taxon>Chordata</taxon>
        <taxon>Tunicata</taxon>
        <taxon>Ascidiacea</taxon>
        <taxon>Aplousobranchia</taxon>
        <taxon>Clavelinidae</taxon>
        <taxon>Clavelina</taxon>
    </lineage>
</organism>
<evidence type="ECO:0000256" key="22">
    <source>
        <dbReference type="ARBA" id="ARBA00048252"/>
    </source>
</evidence>
<comment type="similarity">
    <text evidence="5">Belongs to the DAMOX/DASOX family.</text>
</comment>
<dbReference type="SUPFAM" id="SSF51971">
    <property type="entry name" value="Nucleotide-binding domain"/>
    <property type="match status" value="1"/>
</dbReference>
<comment type="catalytic activity">
    <reaction evidence="26">
        <text>D-lysine + O2 + H2O = 6-amino-2-oxohexanoate + H2O2 + NH4(+)</text>
        <dbReference type="Rhea" id="RHEA:37583"/>
        <dbReference type="ChEBI" id="CHEBI:15377"/>
        <dbReference type="ChEBI" id="CHEBI:15379"/>
        <dbReference type="ChEBI" id="CHEBI:16240"/>
        <dbReference type="ChEBI" id="CHEBI:28938"/>
        <dbReference type="ChEBI" id="CHEBI:32557"/>
        <dbReference type="ChEBI" id="CHEBI:58183"/>
        <dbReference type="EC" id="1.4.3.3"/>
    </reaction>
    <physiologicalReaction direction="left-to-right" evidence="26">
        <dbReference type="Rhea" id="RHEA:37584"/>
    </physiologicalReaction>
</comment>
<comment type="catalytic activity">
    <reaction evidence="19">
        <text>D-proline + O2 = 1-pyrroline-2-carboxylate + H2O2</text>
        <dbReference type="Rhea" id="RHEA:78259"/>
        <dbReference type="ChEBI" id="CHEBI:15379"/>
        <dbReference type="ChEBI" id="CHEBI:16240"/>
        <dbReference type="ChEBI" id="CHEBI:39785"/>
        <dbReference type="ChEBI" id="CHEBI:57726"/>
    </reaction>
    <physiologicalReaction direction="left-to-right" evidence="19">
        <dbReference type="Rhea" id="RHEA:78260"/>
    </physiologicalReaction>
</comment>
<feature type="domain" description="FAD dependent oxidoreductase" evidence="30">
    <location>
        <begin position="7"/>
        <end position="365"/>
    </location>
</feature>
<dbReference type="EC" id="1.4.3.3" evidence="17"/>
<keyword evidence="8" id="KW-0597">Phosphoprotein</keyword>
<evidence type="ECO:0000256" key="6">
    <source>
        <dbReference type="ARBA" id="ARBA00022490"/>
    </source>
</evidence>
<evidence type="ECO:0000256" key="27">
    <source>
        <dbReference type="ARBA" id="ARBA00049123"/>
    </source>
</evidence>
<evidence type="ECO:0000256" key="2">
    <source>
        <dbReference type="ARBA" id="ARBA00004253"/>
    </source>
</evidence>
<comment type="catalytic activity">
    <reaction evidence="27">
        <text>D-cysteine + O2 + H2O = 2-oxo-3-sulfanylpropanoate + H2O2 + NH4(+)</text>
        <dbReference type="Rhea" id="RHEA:78791"/>
        <dbReference type="ChEBI" id="CHEBI:15377"/>
        <dbReference type="ChEBI" id="CHEBI:15379"/>
        <dbReference type="ChEBI" id="CHEBI:16240"/>
        <dbReference type="ChEBI" id="CHEBI:28938"/>
        <dbReference type="ChEBI" id="CHEBI:35236"/>
        <dbReference type="ChEBI" id="CHEBI:57678"/>
    </reaction>
    <physiologicalReaction direction="left-to-right" evidence="27">
        <dbReference type="Rhea" id="RHEA:78792"/>
    </physiologicalReaction>
</comment>
<dbReference type="PROSITE" id="PS00677">
    <property type="entry name" value="DAO"/>
    <property type="match status" value="1"/>
</dbReference>
<comment type="catalytic activity">
    <reaction evidence="29">
        <text>D-leucine + O2 + H2O = 4-methyl-2-oxopentanoate + H2O2 + NH4(+)</text>
        <dbReference type="Rhea" id="RHEA:78211"/>
        <dbReference type="ChEBI" id="CHEBI:15377"/>
        <dbReference type="ChEBI" id="CHEBI:15379"/>
        <dbReference type="ChEBI" id="CHEBI:16240"/>
        <dbReference type="ChEBI" id="CHEBI:17865"/>
        <dbReference type="ChEBI" id="CHEBI:28938"/>
        <dbReference type="ChEBI" id="CHEBI:143079"/>
    </reaction>
    <physiologicalReaction direction="left-to-right" evidence="29">
        <dbReference type="Rhea" id="RHEA:78212"/>
    </physiologicalReaction>
</comment>
<evidence type="ECO:0000256" key="18">
    <source>
        <dbReference type="ARBA" id="ARBA00039751"/>
    </source>
</evidence>
<evidence type="ECO:0000256" key="1">
    <source>
        <dbReference type="ARBA" id="ARBA00001974"/>
    </source>
</evidence>
<comment type="cofactor">
    <cofactor evidence="1">
        <name>FAD</name>
        <dbReference type="ChEBI" id="CHEBI:57692"/>
    </cofactor>
</comment>
<dbReference type="PANTHER" id="PTHR11530:SF15">
    <property type="entry name" value="D-AMINO-ACID OXIDASE"/>
    <property type="match status" value="1"/>
</dbReference>
<dbReference type="InterPro" id="IPR023209">
    <property type="entry name" value="DAO"/>
</dbReference>
<comment type="catalytic activity">
    <reaction evidence="21">
        <text>D-dopa + O2 + H2O = 3-(3,4-dihydroxyphenyl)pyruvate + H2O2 + NH4(+)</text>
        <dbReference type="Rhea" id="RHEA:70971"/>
        <dbReference type="ChEBI" id="CHEBI:15377"/>
        <dbReference type="ChEBI" id="CHEBI:15379"/>
        <dbReference type="ChEBI" id="CHEBI:16240"/>
        <dbReference type="ChEBI" id="CHEBI:28938"/>
        <dbReference type="ChEBI" id="CHEBI:29055"/>
        <dbReference type="ChEBI" id="CHEBI:149689"/>
    </reaction>
    <physiologicalReaction direction="left-to-right" evidence="21">
        <dbReference type="Rhea" id="RHEA:70972"/>
    </physiologicalReaction>
</comment>
<keyword evidence="14" id="KW-0576">Peroxisome</keyword>
<comment type="catalytic activity">
    <reaction evidence="28">
        <text>D-valine + O2 + H2O = 3-methyl-2-oxobutanoate + H2O2 + NH4(+)</text>
        <dbReference type="Rhea" id="RHEA:78203"/>
        <dbReference type="ChEBI" id="CHEBI:11851"/>
        <dbReference type="ChEBI" id="CHEBI:15377"/>
        <dbReference type="ChEBI" id="CHEBI:15379"/>
        <dbReference type="ChEBI" id="CHEBI:16240"/>
        <dbReference type="ChEBI" id="CHEBI:28938"/>
        <dbReference type="ChEBI" id="CHEBI:74338"/>
    </reaction>
    <physiologicalReaction direction="left-to-right" evidence="28">
        <dbReference type="Rhea" id="RHEA:78204"/>
    </physiologicalReaction>
</comment>
<evidence type="ECO:0000256" key="23">
    <source>
        <dbReference type="ARBA" id="ARBA00048401"/>
    </source>
</evidence>
<evidence type="ECO:0000256" key="21">
    <source>
        <dbReference type="ARBA" id="ARBA00048079"/>
    </source>
</evidence>
<evidence type="ECO:0000256" key="17">
    <source>
        <dbReference type="ARBA" id="ARBA00039101"/>
    </source>
</evidence>
<evidence type="ECO:0000256" key="3">
    <source>
        <dbReference type="ARBA" id="ARBA00004514"/>
    </source>
</evidence>
<evidence type="ECO:0000256" key="5">
    <source>
        <dbReference type="ARBA" id="ARBA00006730"/>
    </source>
</evidence>
<sequence length="376" mass="42227">MKQKRMKVCVIGSGVNGLISAYCIANCFPHCDITIISADQEMGKCSKHGFGSVMITRPLRIMDSVDTLKYTQQTREYCQNMNQEDAKAAGIQRLESFSLFNFHQNEETAEKGGDSVPTNEIANLFKSGENVRQATNVEMREAGFVADNKKLVEVMGEKSITKDTLEGYIGYHYIVDTNLYLPWLRHQLTEMAHSTSKEKRVTFVDRKITSWNDIGLCDLIINCSGLGARELCDDPFVIPIRGQYLSVSCPLKRCYRANHFIIVPRTYDTVIGGSYQIGRWDQQIDPKDTEKILRDAAAVYPEVTSSDIKLVDVGVRPGRIGGPRIEIEYVDVKNVKSKVPVIHNYGHGARGFTLFWGCAERVAELASGLFLPHEKL</sequence>
<proteinExistence type="inferred from homology"/>